<name>D0L5L2_GORB4</name>
<feature type="region of interest" description="Disordered" evidence="1">
    <location>
        <begin position="1"/>
        <end position="20"/>
    </location>
</feature>
<keyword evidence="2" id="KW-0472">Membrane</keyword>
<dbReference type="AlphaFoldDB" id="D0L5L2"/>
<dbReference type="Gene3D" id="2.130.10.10">
    <property type="entry name" value="YVTN repeat-like/Quinoprotein amine dehydrogenase"/>
    <property type="match status" value="1"/>
</dbReference>
<dbReference type="Pfam" id="PF13360">
    <property type="entry name" value="PQQ_2"/>
    <property type="match status" value="1"/>
</dbReference>
<dbReference type="InterPro" id="IPR018391">
    <property type="entry name" value="PQQ_b-propeller_rpt"/>
</dbReference>
<dbReference type="InterPro" id="IPR002372">
    <property type="entry name" value="PQQ_rpt_dom"/>
</dbReference>
<dbReference type="HOGENOM" id="CLU_366263_0_0_11"/>
<protein>
    <submittedName>
        <fullName evidence="4">Pyrrolo-quinoline quinone beta-propeller repeat protein</fullName>
    </submittedName>
</protein>
<accession>D0L5L2</accession>
<dbReference type="Proteomes" id="UP000001219">
    <property type="component" value="Chromosome"/>
</dbReference>
<feature type="region of interest" description="Disordered" evidence="1">
    <location>
        <begin position="468"/>
        <end position="501"/>
    </location>
</feature>
<reference evidence="4 5" key="2">
    <citation type="journal article" date="2010" name="Stand. Genomic Sci.">
        <title>Complete genome sequence of Gordonia bronchialis type strain (3410).</title>
        <authorList>
            <person name="Ivanova N."/>
            <person name="Sikorski J."/>
            <person name="Jando M."/>
            <person name="Lapidus A."/>
            <person name="Nolan M."/>
            <person name="Lucas S."/>
            <person name="Del Rio T.G."/>
            <person name="Tice H."/>
            <person name="Copeland A."/>
            <person name="Cheng J.F."/>
            <person name="Chen F."/>
            <person name="Bruce D."/>
            <person name="Goodwin L."/>
            <person name="Pitluck S."/>
            <person name="Mavromatis K."/>
            <person name="Ovchinnikova G."/>
            <person name="Pati A."/>
            <person name="Chen A."/>
            <person name="Palaniappan K."/>
            <person name="Land M."/>
            <person name="Hauser L."/>
            <person name="Chang Y.J."/>
            <person name="Jeffries C.D."/>
            <person name="Chain P."/>
            <person name="Saunders E."/>
            <person name="Han C."/>
            <person name="Detter J.C."/>
            <person name="Brettin T."/>
            <person name="Rohde M."/>
            <person name="Goker M."/>
            <person name="Bristow J."/>
            <person name="Eisen J.A."/>
            <person name="Markowitz V."/>
            <person name="Hugenholtz P."/>
            <person name="Klenk H.P."/>
            <person name="Kyrpides N.C."/>
        </authorList>
    </citation>
    <scope>NUCLEOTIDE SEQUENCE [LARGE SCALE GENOMIC DNA]</scope>
    <source>
        <strain evidence="5">ATCC 25592 / DSM 43247 / BCRC 13721 / JCM 3198 / KCTC 3076 / NBRC 16047 / NCTC 10667</strain>
    </source>
</reference>
<organism evidence="4 5">
    <name type="scientific">Gordonia bronchialis (strain ATCC 25592 / DSM 43247 / BCRC 13721 / JCM 3198 / KCTC 3076 / NBRC 16047 / NCTC 10667)</name>
    <name type="common">Rhodococcus bronchialis</name>
    <dbReference type="NCBI Taxonomy" id="526226"/>
    <lineage>
        <taxon>Bacteria</taxon>
        <taxon>Bacillati</taxon>
        <taxon>Actinomycetota</taxon>
        <taxon>Actinomycetes</taxon>
        <taxon>Mycobacteriales</taxon>
        <taxon>Gordoniaceae</taxon>
        <taxon>Gordonia</taxon>
    </lineage>
</organism>
<evidence type="ECO:0000313" key="4">
    <source>
        <dbReference type="EMBL" id="ACY20541.1"/>
    </source>
</evidence>
<dbReference type="eggNOG" id="COG1520">
    <property type="taxonomic scope" value="Bacteria"/>
</dbReference>
<dbReference type="STRING" id="526226.Gbro_1246"/>
<evidence type="ECO:0000256" key="2">
    <source>
        <dbReference type="SAM" id="Phobius"/>
    </source>
</evidence>
<dbReference type="InterPro" id="IPR011047">
    <property type="entry name" value="Quinoprotein_ADH-like_sf"/>
</dbReference>
<dbReference type="KEGG" id="gbr:Gbro_1246"/>
<keyword evidence="2" id="KW-0812">Transmembrane</keyword>
<feature type="region of interest" description="Disordered" evidence="1">
    <location>
        <begin position="602"/>
        <end position="637"/>
    </location>
</feature>
<feature type="transmembrane region" description="Helical" evidence="2">
    <location>
        <begin position="25"/>
        <end position="46"/>
    </location>
</feature>
<dbReference type="EMBL" id="CP001802">
    <property type="protein sequence ID" value="ACY20541.1"/>
    <property type="molecule type" value="Genomic_DNA"/>
</dbReference>
<reference evidence="5" key="1">
    <citation type="submission" date="2009-10" db="EMBL/GenBank/DDBJ databases">
        <title>The complete chromosome of Gordonia bronchialis DSM 43247.</title>
        <authorList>
            <consortium name="US DOE Joint Genome Institute (JGI-PGF)"/>
            <person name="Lucas S."/>
            <person name="Copeland A."/>
            <person name="Lapidus A."/>
            <person name="Glavina del Rio T."/>
            <person name="Dalin E."/>
            <person name="Tice H."/>
            <person name="Bruce D."/>
            <person name="Goodwin L."/>
            <person name="Pitluck S."/>
            <person name="Kyrpides N."/>
            <person name="Mavromatis K."/>
            <person name="Ivanova N."/>
            <person name="Ovchinnikova G."/>
            <person name="Saunders E."/>
            <person name="Brettin T."/>
            <person name="Detter J.C."/>
            <person name="Han C."/>
            <person name="Larimer F."/>
            <person name="Land M."/>
            <person name="Hauser L."/>
            <person name="Markowitz V."/>
            <person name="Cheng J.-F."/>
            <person name="Hugenholtz P."/>
            <person name="Woyke T."/>
            <person name="Wu D."/>
            <person name="Jando M."/>
            <person name="Schneider S."/>
            <person name="Goeker M."/>
            <person name="Klenk H.-P."/>
            <person name="Eisen J.A."/>
        </authorList>
    </citation>
    <scope>NUCLEOTIDE SEQUENCE [LARGE SCALE GENOMIC DNA]</scope>
    <source>
        <strain evidence="5">ATCC 25592 / DSM 43247 / BCRC 13721 / JCM 3198 / KCTC 3076 / NBRC 16047 / NCTC 10667</strain>
    </source>
</reference>
<feature type="compositionally biased region" description="Pro residues" evidence="1">
    <location>
        <begin position="1"/>
        <end position="15"/>
    </location>
</feature>
<proteinExistence type="predicted"/>
<feature type="domain" description="Pyrrolo-quinoline quinone repeat" evidence="3">
    <location>
        <begin position="335"/>
        <end position="462"/>
    </location>
</feature>
<dbReference type="InterPro" id="IPR015943">
    <property type="entry name" value="WD40/YVTN_repeat-like_dom_sf"/>
</dbReference>
<keyword evidence="5" id="KW-1185">Reference proteome</keyword>
<dbReference type="SMART" id="SM00564">
    <property type="entry name" value="PQQ"/>
    <property type="match status" value="3"/>
</dbReference>
<keyword evidence="2" id="KW-1133">Transmembrane helix</keyword>
<dbReference type="SUPFAM" id="SSF50998">
    <property type="entry name" value="Quinoprotein alcohol dehydrogenase-like"/>
    <property type="match status" value="1"/>
</dbReference>
<sequence>MPPGYQGGPPMPPAPPRRKRSRAPWIVSGVVLVLVAALVAGGVVWWQHRSSDDDQPALLAGQLTGSYPTAPSAPQWTVKPSDFGGDRFVSPLPWDKQYQRPGAIHDDTTLVTLVGDSSTGYADLNPLVGVNTHTGRHWTFGKRVAQCADTVADNAVACADTSTVYVIDVRTGESTTTMPLPSGGFGLAFNGSAVFTRSFLEGHNSVVISKLSPTGTQWQREVAVPEPLPSGDSSGFTATKHLVATGSGTVVVVSADDGRTILAKPGRADIGKLPDGSMTVITGNTDGGNPTDGPVVHVRPDGTTQSLGGKTFSVPGVVTTGQRDRIMVGRSYTSVNDGTAVWSVQSDNEYASPEVYVADDREVVVSGLGNGSLGAVDTANGRVIWTASDVGEVVTDGEHLIGASTDGGLTAIDLETGSRLWSVDAATLGNRAIGGQSTPSAPQVLVGGGTLATFTAATITAFAPTGPRAIVPGTTRKQSTDNGNGSGGTEYVTPCGSPPKFTPQSFRTSSGGLGVTMKVSATCPGGDILWGPQTRITIKDGNDLVASGNFDFSQTPVAVPSLDDAGTGLTMELTYPPGSFYRLPDTLSTQASTDRFLVDCDKGPTTGQPPRLTVPDEGSAATTATATGPSLPPGTDLTAASVDALRVQANSDRAFILTNLNNRWVAQLSSKRPGLNAEGRIWDNQAILDEFLALRLRFSDVRLLYSDEWPVFNYRGWWVTVAAATFPGPDAANNWCRAQGFTKDHCFAKLISSTRGPEGSTRYWS</sequence>
<gene>
    <name evidence="4" type="ordered locus">Gbro_1246</name>
</gene>
<evidence type="ECO:0000313" key="5">
    <source>
        <dbReference type="Proteomes" id="UP000001219"/>
    </source>
</evidence>
<evidence type="ECO:0000256" key="1">
    <source>
        <dbReference type="SAM" id="MobiDB-lite"/>
    </source>
</evidence>
<evidence type="ECO:0000259" key="3">
    <source>
        <dbReference type="Pfam" id="PF13360"/>
    </source>
</evidence>